<name>A0AC61KZD9_9EURY</name>
<reference evidence="1" key="1">
    <citation type="submission" date="2018-01" db="EMBL/GenBank/DDBJ databases">
        <authorList>
            <person name="Krukenberg V."/>
        </authorList>
    </citation>
    <scope>NUCLEOTIDE SEQUENCE</scope>
    <source>
        <strain evidence="1">E20ANME2</strain>
    </source>
</reference>
<dbReference type="Proteomes" id="UP000248329">
    <property type="component" value="Unassembled WGS sequence"/>
</dbReference>
<accession>A0AC61KZD9</accession>
<dbReference type="EMBL" id="PQXF01000048">
    <property type="protein sequence ID" value="PXF57819.1"/>
    <property type="molecule type" value="Genomic_DNA"/>
</dbReference>
<evidence type="ECO:0000313" key="1">
    <source>
        <dbReference type="EMBL" id="PXF57819.1"/>
    </source>
</evidence>
<evidence type="ECO:0000313" key="2">
    <source>
        <dbReference type="Proteomes" id="UP000248329"/>
    </source>
</evidence>
<comment type="caution">
    <text evidence="1">The sequence shown here is derived from an EMBL/GenBank/DDBJ whole genome shotgun (WGS) entry which is preliminary data.</text>
</comment>
<proteinExistence type="predicted"/>
<protein>
    <submittedName>
        <fullName evidence="1">Uncharacterized protein</fullName>
    </submittedName>
</protein>
<sequence>MSISSVVKYPYSKRYLLTFDCEVVYPEIPISLQTKYGVIEEMFLMDTGADITTLPNYARYLFEETPAKCDHEMYGVGGSSRVWKSVITIKLAGEWIPVRCIFAEHDDIPFILGRLDVSGQFNMRFDETEIHIERWD</sequence>
<organism evidence="1 2">
    <name type="scientific">Candidatus Methanogaster sp</name>
    <dbReference type="NCBI Taxonomy" id="3386292"/>
    <lineage>
        <taxon>Archaea</taxon>
        <taxon>Methanobacteriati</taxon>
        <taxon>Methanobacteriota</taxon>
        <taxon>Stenosarchaea group</taxon>
        <taxon>Methanomicrobia</taxon>
        <taxon>Methanosarcinales</taxon>
        <taxon>ANME-2 cluster</taxon>
        <taxon>Candidatus Methanogasteraceae</taxon>
        <taxon>Candidatus Methanogaster</taxon>
    </lineage>
</organism>
<gene>
    <name evidence="1" type="ORF">C4B59_14485</name>
</gene>